<dbReference type="OrthoDB" id="10013157at2759"/>
<dbReference type="AlphaFoldDB" id="C3YSD1"/>
<dbReference type="GO" id="GO:0001965">
    <property type="term" value="F:G-protein alpha-subunit binding"/>
    <property type="evidence" value="ECO:0000318"/>
    <property type="project" value="GO_Central"/>
</dbReference>
<dbReference type="STRING" id="7739.C3YSD1"/>
<feature type="domain" description="RGS" evidence="2">
    <location>
        <begin position="655"/>
        <end position="711"/>
    </location>
</feature>
<evidence type="ECO:0000313" key="5">
    <source>
        <dbReference type="RefSeq" id="XP_035682035.1"/>
    </source>
</evidence>
<keyword evidence="4" id="KW-1185">Reference proteome</keyword>
<dbReference type="InterPro" id="IPR048075">
    <property type="entry name" value="RGS22_RGS_second"/>
</dbReference>
<feature type="compositionally biased region" description="Basic and acidic residues" evidence="1">
    <location>
        <begin position="620"/>
        <end position="629"/>
    </location>
</feature>
<feature type="compositionally biased region" description="Polar residues" evidence="1">
    <location>
        <begin position="206"/>
        <end position="215"/>
    </location>
</feature>
<dbReference type="KEGG" id="bfo:118419647"/>
<organism>
    <name type="scientific">Branchiostoma floridae</name>
    <name type="common">Florida lancelet</name>
    <name type="synonym">Amphioxus</name>
    <dbReference type="NCBI Taxonomy" id="7739"/>
    <lineage>
        <taxon>Eukaryota</taxon>
        <taxon>Metazoa</taxon>
        <taxon>Chordata</taxon>
        <taxon>Cephalochordata</taxon>
        <taxon>Leptocardii</taxon>
        <taxon>Amphioxiformes</taxon>
        <taxon>Branchiostomatidae</taxon>
        <taxon>Branchiostoma</taxon>
    </lineage>
</organism>
<feature type="region of interest" description="Disordered" evidence="1">
    <location>
        <begin position="205"/>
        <end position="225"/>
    </location>
</feature>
<dbReference type="RefSeq" id="XP_035682035.1">
    <property type="nucleotide sequence ID" value="XM_035826142.1"/>
</dbReference>
<dbReference type="InterPro" id="IPR016137">
    <property type="entry name" value="RGS"/>
</dbReference>
<reference evidence="4" key="2">
    <citation type="journal article" date="2020" name="Nat. Ecol. Evol.">
        <title>Deeply conserved synteny resolves early events in vertebrate evolution.</title>
        <authorList>
            <person name="Simakov O."/>
            <person name="Marletaz F."/>
            <person name="Yue J.X."/>
            <person name="O'Connell B."/>
            <person name="Jenkins J."/>
            <person name="Brandt A."/>
            <person name="Calef R."/>
            <person name="Tung C.H."/>
            <person name="Huang T.K."/>
            <person name="Schmutz J."/>
            <person name="Satoh N."/>
            <person name="Yu J.K."/>
            <person name="Putnam N.H."/>
            <person name="Green R.E."/>
            <person name="Rokhsar D.S."/>
        </authorList>
    </citation>
    <scope>NUCLEOTIDE SEQUENCE [LARGE SCALE GENOMIC DNA]</scope>
    <source>
        <strain evidence="4">S238N-H82</strain>
    </source>
</reference>
<evidence type="ECO:0000259" key="2">
    <source>
        <dbReference type="PROSITE" id="PS50132"/>
    </source>
</evidence>
<reference evidence="5" key="3">
    <citation type="submission" date="2025-04" db="UniProtKB">
        <authorList>
            <consortium name="RefSeq"/>
        </authorList>
    </citation>
    <scope>IDENTIFICATION</scope>
    <source>
        <strain evidence="5">S238N-H82</strain>
        <tissue evidence="5">Testes</tissue>
    </source>
</reference>
<dbReference type="PROSITE" id="PS50132">
    <property type="entry name" value="RGS"/>
    <property type="match status" value="1"/>
</dbReference>
<dbReference type="Proteomes" id="UP000001554">
    <property type="component" value="Chromosome 7"/>
</dbReference>
<dbReference type="GO" id="GO:0009966">
    <property type="term" value="P:regulation of signal transduction"/>
    <property type="evidence" value="ECO:0007669"/>
    <property type="project" value="InterPro"/>
</dbReference>
<feature type="region of interest" description="Disordered" evidence="1">
    <location>
        <begin position="437"/>
        <end position="637"/>
    </location>
</feature>
<evidence type="ECO:0000256" key="1">
    <source>
        <dbReference type="SAM" id="MobiDB-lite"/>
    </source>
</evidence>
<accession>C3YSD1</accession>
<dbReference type="GeneID" id="118419647"/>
<dbReference type="GO" id="GO:0005737">
    <property type="term" value="C:cytoplasm"/>
    <property type="evidence" value="ECO:0000318"/>
    <property type="project" value="GO_Central"/>
</dbReference>
<reference evidence="3" key="1">
    <citation type="journal article" date="2008" name="Nature">
        <title>The amphioxus genome and the evolution of the chordate karyotype.</title>
        <authorList>
            <consortium name="US DOE Joint Genome Institute (JGI-PGF)"/>
            <person name="Putnam N.H."/>
            <person name="Butts T."/>
            <person name="Ferrier D.E.K."/>
            <person name="Furlong R.F."/>
            <person name="Hellsten U."/>
            <person name="Kawashima T."/>
            <person name="Robinson-Rechavi M."/>
            <person name="Shoguchi E."/>
            <person name="Terry A."/>
            <person name="Yu J.-K."/>
            <person name="Benito-Gutierrez E.L."/>
            <person name="Dubchak I."/>
            <person name="Garcia-Fernandez J."/>
            <person name="Gibson-Brown J.J."/>
            <person name="Grigoriev I.V."/>
            <person name="Horton A.C."/>
            <person name="de Jong P.J."/>
            <person name="Jurka J."/>
            <person name="Kapitonov V.V."/>
            <person name="Kohara Y."/>
            <person name="Kuroki Y."/>
            <person name="Lindquist E."/>
            <person name="Lucas S."/>
            <person name="Osoegawa K."/>
            <person name="Pennacchio L.A."/>
            <person name="Salamov A.A."/>
            <person name="Satou Y."/>
            <person name="Sauka-Spengler T."/>
            <person name="Schmutz J."/>
            <person name="Shin-I T."/>
            <person name="Toyoda A."/>
            <person name="Bronner-Fraser M."/>
            <person name="Fujiyama A."/>
            <person name="Holland L.Z."/>
            <person name="Holland P.W.H."/>
            <person name="Satoh N."/>
            <person name="Rokhsar D.S."/>
        </authorList>
    </citation>
    <scope>NUCLEOTIDE SEQUENCE [LARGE SCALE GENOMIC DNA]</scope>
    <source>
        <strain evidence="3">S238N-H82</strain>
        <tissue evidence="3">Testes</tissue>
    </source>
</reference>
<dbReference type="InterPro" id="IPR044926">
    <property type="entry name" value="RGS_subdomain_2"/>
</dbReference>
<dbReference type="eggNOG" id="ENOG502QU18">
    <property type="taxonomic scope" value="Eukaryota"/>
</dbReference>
<feature type="compositionally biased region" description="Polar residues" evidence="1">
    <location>
        <begin position="497"/>
        <end position="517"/>
    </location>
</feature>
<evidence type="ECO:0000313" key="3">
    <source>
        <dbReference type="EMBL" id="EEN57036.1"/>
    </source>
</evidence>
<dbReference type="PANTHER" id="PTHR46583">
    <property type="entry name" value="REGULATOR OF G-PROTEIN SIGNALING 22"/>
    <property type="match status" value="1"/>
</dbReference>
<gene>
    <name evidence="5" type="primary">LOC118419647</name>
    <name evidence="3" type="ORF">BRAFLDRAFT_96941</name>
</gene>
<dbReference type="InterPro" id="IPR036305">
    <property type="entry name" value="RGS_sf"/>
</dbReference>
<dbReference type="InParanoid" id="C3YSD1"/>
<feature type="compositionally biased region" description="Basic and acidic residues" evidence="1">
    <location>
        <begin position="525"/>
        <end position="546"/>
    </location>
</feature>
<evidence type="ECO:0000313" key="4">
    <source>
        <dbReference type="Proteomes" id="UP000001554"/>
    </source>
</evidence>
<feature type="compositionally biased region" description="Basic and acidic residues" evidence="1">
    <location>
        <begin position="599"/>
        <end position="611"/>
    </location>
</feature>
<dbReference type="Gene3D" id="1.10.167.10">
    <property type="entry name" value="Regulator of G-protein Signalling 4, domain 2"/>
    <property type="match status" value="2"/>
</dbReference>
<feature type="compositionally biased region" description="Low complexity" evidence="1">
    <location>
        <begin position="556"/>
        <end position="569"/>
    </location>
</feature>
<dbReference type="EMBL" id="GG666548">
    <property type="protein sequence ID" value="EEN57036.1"/>
    <property type="molecule type" value="Genomic_DNA"/>
</dbReference>
<dbReference type="Pfam" id="PF00615">
    <property type="entry name" value="RGS"/>
    <property type="match status" value="1"/>
</dbReference>
<sequence length="773" mass="87227">MPVLKLSSEPPDVNLDNLELFLDNDALFVEYFNAFLGLPSFALRLRYNAEAGAFDMVGGGCWACRAMRAMNRGENPTPFLRESRRASREDDSLGAQLDKLQGLVWIKVHRLPAFLQSRYYSKYRLAKLLSQVPACTSGLYLHVDPDYRPWAPRYSLEDTEDDSAKDTINDEDVEFDKFVKSMCVCLGQTNPTQTKQWYAWAKHAETTTSTPSDQEPNPPPSSTSYGTLFKQKGFDVYMSKPPSRKKKVSSREIVKMADNGGRASPYLHSPAACMCVNSDLNALETEEGNRGCIDEDPSGYLAVYGRGIADKATVKEFGEFLKSTSGEVKWSLWLDADHTRFVQCVHKMGAFLAKLQTKYLHSSSPLRLSTEMEQNLGLQRIRDWRPHRLQEAQSLLVQPLLQYWLPRFLRSRDQGSPLISYEGSDVSVESLGRPTSATSLGFDTADVTSRPQSCIPRLRSSTEAARRIYGGGQGKADEFERFKTSVSRSRSARSTHNHSSTPQVDQLQSESNITRTRPSSKNKKGKDEAKQKQEELRMKKELERRFPITKVRPRKSSSSTRRPKSSPSTGADSKMVSFCLSATRPPTAPNNTGRGTPTKKCEHERKVETKSPGKQPNRPKTAEAQREELSSDVTQETEVTQVEQTLVLDKRAGNFFEQFCEASGNKIWVNAVDFWRDLQEYRRLFNTEPRQDYNIQRKARRLYSRYIVTGASRSILCPVDISFEVGCALSAEAHSQDNFSAVEDHALLVLKEAWLAMRSEEADLLVGPLKIPH</sequence>
<dbReference type="OMA" id="YRPWAPR"/>
<dbReference type="GO" id="GO:0005634">
    <property type="term" value="C:nucleus"/>
    <property type="evidence" value="ECO:0000318"/>
    <property type="project" value="GO_Central"/>
</dbReference>
<dbReference type="CDD" id="cd08727">
    <property type="entry name" value="RGS_RGS22_2"/>
    <property type="match status" value="1"/>
</dbReference>
<dbReference type="SUPFAM" id="SSF48097">
    <property type="entry name" value="Regulator of G-protein signaling, RGS"/>
    <property type="match status" value="2"/>
</dbReference>
<dbReference type="PANTHER" id="PTHR46583:SF1">
    <property type="entry name" value="REGULATOR OF G-PROTEIN SIGNALING 22"/>
    <property type="match status" value="1"/>
</dbReference>
<protein>
    <submittedName>
        <fullName evidence="5">Regulator of G-protein signaling 22-like</fullName>
    </submittedName>
</protein>
<feature type="compositionally biased region" description="Polar residues" evidence="1">
    <location>
        <begin position="437"/>
        <end position="452"/>
    </location>
</feature>
<dbReference type="InterPro" id="IPR042651">
    <property type="entry name" value="Rgs22"/>
</dbReference>
<name>C3YSD1_BRAFL</name>
<proteinExistence type="predicted"/>